<dbReference type="EMBL" id="CAJVPP010000046">
    <property type="protein sequence ID" value="CAG8437239.1"/>
    <property type="molecule type" value="Genomic_DNA"/>
</dbReference>
<dbReference type="AlphaFoldDB" id="A0A9N8V2F4"/>
<dbReference type="InterPro" id="IPR036568">
    <property type="entry name" value="GGCT-like_sf"/>
</dbReference>
<evidence type="ECO:0000256" key="2">
    <source>
        <dbReference type="ARBA" id="ARBA00023239"/>
    </source>
</evidence>
<gene>
    <name evidence="3" type="ORF">FMOSSE_LOCUS496</name>
</gene>
<dbReference type="Gene3D" id="3.10.490.10">
    <property type="entry name" value="Gamma-glutamyl cyclotransferase-like"/>
    <property type="match status" value="1"/>
</dbReference>
<dbReference type="Proteomes" id="UP000789375">
    <property type="component" value="Unassembled WGS sequence"/>
</dbReference>
<keyword evidence="2" id="KW-0456">Lyase</keyword>
<dbReference type="GO" id="GO:0006751">
    <property type="term" value="P:glutathione catabolic process"/>
    <property type="evidence" value="ECO:0007669"/>
    <property type="project" value="InterPro"/>
</dbReference>
<evidence type="ECO:0000256" key="1">
    <source>
        <dbReference type="ARBA" id="ARBA00012344"/>
    </source>
</evidence>
<sequence>MNSLEFESKTTTVPEETGKKEYWIFGYGSLVWKPPPVYNKKLIFYYQDILKDMFGGFGRHVLSIKIEFIGTLNLTIRIFRDIILQRSTDHRGTIEKPGRVVTLIPIEEWKLLDDFHDHKEDDVTWGIVYKISEEDIKEMMDYLDYREKNGYTIHYLDVYQLGSGEPIVKNAMVYIGTTKNEEYVGPAPLNSLAQQIYECPSGSNREYLLKLASALREIAPDAYDGHLFDLEERVKSMIKRSEIL</sequence>
<dbReference type="GO" id="GO:0061928">
    <property type="term" value="F:glutathione specific gamma-glutamylcyclotransferase activity"/>
    <property type="evidence" value="ECO:0007669"/>
    <property type="project" value="UniProtKB-EC"/>
</dbReference>
<evidence type="ECO:0000313" key="3">
    <source>
        <dbReference type="EMBL" id="CAG8437239.1"/>
    </source>
</evidence>
<dbReference type="EC" id="4.3.2.7" evidence="1"/>
<evidence type="ECO:0000313" key="4">
    <source>
        <dbReference type="Proteomes" id="UP000789375"/>
    </source>
</evidence>
<reference evidence="3" key="1">
    <citation type="submission" date="2021-06" db="EMBL/GenBank/DDBJ databases">
        <authorList>
            <person name="Kallberg Y."/>
            <person name="Tangrot J."/>
            <person name="Rosling A."/>
        </authorList>
    </citation>
    <scope>NUCLEOTIDE SEQUENCE</scope>
    <source>
        <strain evidence="3">87-6 pot B 2015</strain>
    </source>
</reference>
<dbReference type="Pfam" id="PF04752">
    <property type="entry name" value="ChaC"/>
    <property type="match status" value="2"/>
</dbReference>
<dbReference type="SUPFAM" id="SSF110857">
    <property type="entry name" value="Gamma-glutamyl cyclotransferase-like"/>
    <property type="match status" value="1"/>
</dbReference>
<keyword evidence="4" id="KW-1185">Reference proteome</keyword>
<dbReference type="PANTHER" id="PTHR12192:SF2">
    <property type="entry name" value="GLUTATHIONE-SPECIFIC GAMMA-GLUTAMYLCYCLOTRANSFERASE 2"/>
    <property type="match status" value="1"/>
</dbReference>
<dbReference type="PANTHER" id="PTHR12192">
    <property type="entry name" value="CATION TRANSPORT PROTEIN CHAC-RELATED"/>
    <property type="match status" value="1"/>
</dbReference>
<accession>A0A9N8V2F4</accession>
<comment type="caution">
    <text evidence="3">The sequence shown here is derived from an EMBL/GenBank/DDBJ whole genome shotgun (WGS) entry which is preliminary data.</text>
</comment>
<dbReference type="InterPro" id="IPR013024">
    <property type="entry name" value="GGCT-like"/>
</dbReference>
<organism evidence="3 4">
    <name type="scientific">Funneliformis mosseae</name>
    <name type="common">Endomycorrhizal fungus</name>
    <name type="synonym">Glomus mosseae</name>
    <dbReference type="NCBI Taxonomy" id="27381"/>
    <lineage>
        <taxon>Eukaryota</taxon>
        <taxon>Fungi</taxon>
        <taxon>Fungi incertae sedis</taxon>
        <taxon>Mucoromycota</taxon>
        <taxon>Glomeromycotina</taxon>
        <taxon>Glomeromycetes</taxon>
        <taxon>Glomerales</taxon>
        <taxon>Glomeraceae</taxon>
        <taxon>Funneliformis</taxon>
    </lineage>
</organism>
<dbReference type="CDD" id="cd06661">
    <property type="entry name" value="GGCT_like"/>
    <property type="match status" value="1"/>
</dbReference>
<name>A0A9N8V2F4_FUNMO</name>
<dbReference type="InterPro" id="IPR006840">
    <property type="entry name" value="ChaC"/>
</dbReference>
<protein>
    <recommendedName>
        <fullName evidence="1">glutathione-specific gamma-glutamylcyclotransferase</fullName>
        <ecNumber evidence="1">4.3.2.7</ecNumber>
    </recommendedName>
</protein>
<dbReference type="GO" id="GO:0005737">
    <property type="term" value="C:cytoplasm"/>
    <property type="evidence" value="ECO:0007669"/>
    <property type="project" value="TreeGrafter"/>
</dbReference>
<proteinExistence type="predicted"/>